<gene>
    <name evidence="2" type="ORF">SAMN05216289_1348</name>
</gene>
<evidence type="ECO:0000256" key="1">
    <source>
        <dbReference type="SAM" id="SignalP"/>
    </source>
</evidence>
<organism evidence="2 3">
    <name type="scientific">Dokdonella immobilis</name>
    <dbReference type="NCBI Taxonomy" id="578942"/>
    <lineage>
        <taxon>Bacteria</taxon>
        <taxon>Pseudomonadati</taxon>
        <taxon>Pseudomonadota</taxon>
        <taxon>Gammaproteobacteria</taxon>
        <taxon>Lysobacterales</taxon>
        <taxon>Rhodanobacteraceae</taxon>
        <taxon>Dokdonella</taxon>
    </lineage>
</organism>
<accession>A0A1I5A9U5</accession>
<feature type="signal peptide" evidence="1">
    <location>
        <begin position="1"/>
        <end position="28"/>
    </location>
</feature>
<reference evidence="2 3" key="1">
    <citation type="submission" date="2016-10" db="EMBL/GenBank/DDBJ databases">
        <authorList>
            <person name="de Groot N.N."/>
        </authorList>
    </citation>
    <scope>NUCLEOTIDE SEQUENCE [LARGE SCALE GENOMIC DNA]</scope>
    <source>
        <strain evidence="2 3">CGMCC 1.7659</strain>
    </source>
</reference>
<keyword evidence="1" id="KW-0732">Signal</keyword>
<feature type="chain" id="PRO_5011710849" evidence="1">
    <location>
        <begin position="29"/>
        <end position="183"/>
    </location>
</feature>
<evidence type="ECO:0000313" key="2">
    <source>
        <dbReference type="EMBL" id="SFN59108.1"/>
    </source>
</evidence>
<dbReference type="RefSeq" id="WP_092410221.1">
    <property type="nucleotide sequence ID" value="NZ_FOVF01000034.1"/>
</dbReference>
<dbReference type="AlphaFoldDB" id="A0A1I5A9U5"/>
<evidence type="ECO:0000313" key="3">
    <source>
        <dbReference type="Proteomes" id="UP000198575"/>
    </source>
</evidence>
<keyword evidence="3" id="KW-1185">Reference proteome</keyword>
<dbReference type="EMBL" id="FOVF01000034">
    <property type="protein sequence ID" value="SFN59108.1"/>
    <property type="molecule type" value="Genomic_DNA"/>
</dbReference>
<protein>
    <submittedName>
        <fullName evidence="2">Uncharacterized protein</fullName>
    </submittedName>
</protein>
<proteinExistence type="predicted"/>
<name>A0A1I5A9U5_9GAMM</name>
<sequence length="183" mass="19503">MAALSIRTLLLTAATAAPMFLSIGIARAEGPPQAPAQQTLKSEIEGGNTREIKAPAGAAVPDVPTISFIESPTATCYQPDHTQDTCYINWYYLAVSADPNYMVSMQAEINVFGKVARYSGFFQTSMYVPFNMHDRGFKVACGGLGAGGDPEFGNAYAYTIRAKDSAALTSANYGTVFCPAYTP</sequence>
<dbReference type="Proteomes" id="UP000198575">
    <property type="component" value="Unassembled WGS sequence"/>
</dbReference>